<keyword evidence="1" id="KW-0812">Transmembrane</keyword>
<gene>
    <name evidence="2" type="ORF">E2C01_050313</name>
</gene>
<reference evidence="2 3" key="1">
    <citation type="submission" date="2019-05" db="EMBL/GenBank/DDBJ databases">
        <title>Another draft genome of Portunus trituberculatus and its Hox gene families provides insights of decapod evolution.</title>
        <authorList>
            <person name="Jeong J.-H."/>
            <person name="Song I."/>
            <person name="Kim S."/>
            <person name="Choi T."/>
            <person name="Kim D."/>
            <person name="Ryu S."/>
            <person name="Kim W."/>
        </authorList>
    </citation>
    <scope>NUCLEOTIDE SEQUENCE [LARGE SCALE GENOMIC DNA]</scope>
    <source>
        <tissue evidence="2">Muscle</tissue>
    </source>
</reference>
<keyword evidence="1" id="KW-0472">Membrane</keyword>
<dbReference type="EMBL" id="VSRR010013870">
    <property type="protein sequence ID" value="MPC56355.1"/>
    <property type="molecule type" value="Genomic_DNA"/>
</dbReference>
<dbReference type="AlphaFoldDB" id="A0A5B7GG35"/>
<keyword evidence="1" id="KW-1133">Transmembrane helix</keyword>
<evidence type="ECO:0000313" key="3">
    <source>
        <dbReference type="Proteomes" id="UP000324222"/>
    </source>
</evidence>
<feature type="transmembrane region" description="Helical" evidence="1">
    <location>
        <begin position="32"/>
        <end position="59"/>
    </location>
</feature>
<comment type="caution">
    <text evidence="2">The sequence shown here is derived from an EMBL/GenBank/DDBJ whole genome shotgun (WGS) entry which is preliminary data.</text>
</comment>
<dbReference type="Proteomes" id="UP000324222">
    <property type="component" value="Unassembled WGS sequence"/>
</dbReference>
<accession>A0A5B7GG35</accession>
<evidence type="ECO:0000256" key="1">
    <source>
        <dbReference type="SAM" id="Phobius"/>
    </source>
</evidence>
<sequence>MLQGLVLSELMSCGSSLSCLYVAGRPPLISTFILRFVLFIFFVAPCLGAAASLGSWMGALCARKMKLTRGSGPLMLTRPRGVSIMKGAGRHKVDTGTYVSIKEAIDAGHDKALEGGEEVGAIRPNPKLEG</sequence>
<protein>
    <submittedName>
        <fullName evidence="2">Uncharacterized protein</fullName>
    </submittedName>
</protein>
<proteinExistence type="predicted"/>
<evidence type="ECO:0000313" key="2">
    <source>
        <dbReference type="EMBL" id="MPC56355.1"/>
    </source>
</evidence>
<name>A0A5B7GG35_PORTR</name>
<organism evidence="2 3">
    <name type="scientific">Portunus trituberculatus</name>
    <name type="common">Swimming crab</name>
    <name type="synonym">Neptunus trituberculatus</name>
    <dbReference type="NCBI Taxonomy" id="210409"/>
    <lineage>
        <taxon>Eukaryota</taxon>
        <taxon>Metazoa</taxon>
        <taxon>Ecdysozoa</taxon>
        <taxon>Arthropoda</taxon>
        <taxon>Crustacea</taxon>
        <taxon>Multicrustacea</taxon>
        <taxon>Malacostraca</taxon>
        <taxon>Eumalacostraca</taxon>
        <taxon>Eucarida</taxon>
        <taxon>Decapoda</taxon>
        <taxon>Pleocyemata</taxon>
        <taxon>Brachyura</taxon>
        <taxon>Eubrachyura</taxon>
        <taxon>Portunoidea</taxon>
        <taxon>Portunidae</taxon>
        <taxon>Portuninae</taxon>
        <taxon>Portunus</taxon>
    </lineage>
</organism>
<keyword evidence="3" id="KW-1185">Reference proteome</keyword>